<sequence>MTFSFALQGTKLRRRDQPLGTISSGGTNVQVNATNQQSTDYEFLTVWRVAGTPEEVVDVLGNAGTLKQWWPSVYLKVTPVARGNADGVGSSFDLHTKGWLPYTLRWRLTVTEPITLHGFALKAEGDLNGTGRWTFETDGPEVVITYDWRVSTAKPLLRRLSWLLKPAFSANHHWAMARGEESLKLELRRRRPGADLSRIPEPPGPTFVRTKGQLSTQ</sequence>
<gene>
    <name evidence="2" type="ORF">KSW38_00780</name>
</gene>
<dbReference type="CDD" id="cd07824">
    <property type="entry name" value="SRPBCC_6"/>
    <property type="match status" value="1"/>
</dbReference>
<evidence type="ECO:0000256" key="1">
    <source>
        <dbReference type="SAM" id="MobiDB-lite"/>
    </source>
</evidence>
<evidence type="ECO:0000313" key="2">
    <source>
        <dbReference type="EMBL" id="MBU8864830.1"/>
    </source>
</evidence>
<proteinExistence type="predicted"/>
<dbReference type="Pfam" id="PF10604">
    <property type="entry name" value="Polyketide_cyc2"/>
    <property type="match status" value="1"/>
</dbReference>
<keyword evidence="3" id="KW-1185">Reference proteome</keyword>
<accession>A0ABS6HZA5</accession>
<evidence type="ECO:0000313" key="3">
    <source>
        <dbReference type="Proteomes" id="UP000824166"/>
    </source>
</evidence>
<name>A0ABS6HZA5_9MICC</name>
<reference evidence="2 3" key="1">
    <citation type="submission" date="2021-06" db="EMBL/GenBank/DDBJ databases">
        <authorList>
            <person name="Jeong J.W."/>
        </authorList>
    </citation>
    <scope>NUCLEOTIDE SEQUENCE [LARGE SCALE GENOMIC DNA]</scope>
    <source>
        <strain evidence="2 3">MMS21-TAE1-1</strain>
    </source>
</reference>
<dbReference type="InterPro" id="IPR019587">
    <property type="entry name" value="Polyketide_cyclase/dehydratase"/>
</dbReference>
<dbReference type="RefSeq" id="WP_216921549.1">
    <property type="nucleotide sequence ID" value="NZ_JAHOPC010000001.1"/>
</dbReference>
<organism evidence="2 3">
    <name type="scientific">Paenarthrobacter aromaticivorans</name>
    <dbReference type="NCBI Taxonomy" id="2849150"/>
    <lineage>
        <taxon>Bacteria</taxon>
        <taxon>Bacillati</taxon>
        <taxon>Actinomycetota</taxon>
        <taxon>Actinomycetes</taxon>
        <taxon>Micrococcales</taxon>
        <taxon>Micrococcaceae</taxon>
        <taxon>Paenarthrobacter</taxon>
    </lineage>
</organism>
<protein>
    <submittedName>
        <fullName evidence="2">SRPBCC family protein</fullName>
    </submittedName>
</protein>
<dbReference type="Proteomes" id="UP000824166">
    <property type="component" value="Unassembled WGS sequence"/>
</dbReference>
<dbReference type="EMBL" id="JAHOPC010000001">
    <property type="protein sequence ID" value="MBU8864830.1"/>
    <property type="molecule type" value="Genomic_DNA"/>
</dbReference>
<comment type="caution">
    <text evidence="2">The sequence shown here is derived from an EMBL/GenBank/DDBJ whole genome shotgun (WGS) entry which is preliminary data.</text>
</comment>
<feature type="region of interest" description="Disordered" evidence="1">
    <location>
        <begin position="193"/>
        <end position="217"/>
    </location>
</feature>